<dbReference type="GeneID" id="98296539"/>
<name>A0A261G162_9BIFI</name>
<dbReference type="Gene3D" id="3.40.190.10">
    <property type="entry name" value="Periplasmic binding protein-like II"/>
    <property type="match status" value="1"/>
</dbReference>
<feature type="signal peptide" evidence="1">
    <location>
        <begin position="1"/>
        <end position="21"/>
    </location>
</feature>
<proteinExistence type="predicted"/>
<evidence type="ECO:0000313" key="3">
    <source>
        <dbReference type="Proteomes" id="UP000216451"/>
    </source>
</evidence>
<feature type="chain" id="PRO_5039039829" evidence="1">
    <location>
        <begin position="22"/>
        <end position="463"/>
    </location>
</feature>
<dbReference type="RefSeq" id="WP_094695106.1">
    <property type="nucleotide sequence ID" value="NZ_JBDNSG010000015.1"/>
</dbReference>
<protein>
    <submittedName>
        <fullName evidence="2">ABC transporter substrate-binding protein</fullName>
    </submittedName>
</protein>
<comment type="caution">
    <text evidence="2">The sequence shown here is derived from an EMBL/GenBank/DDBJ whole genome shotgun (WGS) entry which is preliminary data.</text>
</comment>
<dbReference type="OrthoDB" id="2515046at2"/>
<accession>A0A261G162</accession>
<dbReference type="PANTHER" id="PTHR43649">
    <property type="entry name" value="ARABINOSE-BINDING PROTEIN-RELATED"/>
    <property type="match status" value="1"/>
</dbReference>
<keyword evidence="3" id="KW-1185">Reference proteome</keyword>
<gene>
    <name evidence="2" type="ORF">BAQU_1897</name>
</gene>
<dbReference type="AlphaFoldDB" id="A0A261G162"/>
<organism evidence="2 3">
    <name type="scientific">Bifidobacterium aquikefiri</name>
    <dbReference type="NCBI Taxonomy" id="1653207"/>
    <lineage>
        <taxon>Bacteria</taxon>
        <taxon>Bacillati</taxon>
        <taxon>Actinomycetota</taxon>
        <taxon>Actinomycetes</taxon>
        <taxon>Bifidobacteriales</taxon>
        <taxon>Bifidobacteriaceae</taxon>
        <taxon>Bifidobacterium</taxon>
    </lineage>
</organism>
<reference evidence="2 3" key="1">
    <citation type="journal article" date="2017" name="BMC Genomics">
        <title>Comparative genomic and phylogenomic analyses of the Bifidobacteriaceae family.</title>
        <authorList>
            <person name="Lugli G.A."/>
            <person name="Milani C."/>
            <person name="Turroni F."/>
            <person name="Duranti S."/>
            <person name="Mancabelli L."/>
            <person name="Mangifesta M."/>
            <person name="Ferrario C."/>
            <person name="Modesto M."/>
            <person name="Mattarelli P."/>
            <person name="Jiri K."/>
            <person name="van Sinderen D."/>
            <person name="Ventura M."/>
        </authorList>
    </citation>
    <scope>NUCLEOTIDE SEQUENCE [LARGE SCALE GENOMIC DNA]</scope>
    <source>
        <strain evidence="2 3">LMG 28769</strain>
    </source>
</reference>
<dbReference type="SUPFAM" id="SSF53850">
    <property type="entry name" value="Periplasmic binding protein-like II"/>
    <property type="match status" value="1"/>
</dbReference>
<sequence>MFQAKKILSVLATVAVSMSLAACGGSNSTGTASASADKHANDNASCTNKVVHASAEKVTVWAWYPGFQKIVDHFNQTHSNVQVCWNNGGQGGSEYTRFQNTIKAGKGAPDVIQLEYEAMPQFVAGKQKYLVDLADYGMKAYKSDYTAGAWNSVTFGSSSSIYAVPVDAGPFVMYVNQAVFDKYGIKVPTTWAEFEQAGKDLKAKGYTGKLTNWQTDGTAVNIALFAQKGAQVYKYTASDPTKVGIDFNQTSVKQVLKYWQNLAKEGLIDTADQSSTDTMKKFGAGDYATYVQASWFIGYYVKGAFKTATDSPFKIYEAPKWNDSTPDVNQGGSAFAVTYQAKDTKAAASVARELYGDDYAQNSGVTDGGLFPTWTKLLSSSEFITQTYPYLNNQKANEIIAPVAKGWKGDQFLPFQTYAYDAQQKAFASMVKSGTSVDSGVSSLTSSLRSYAEQQGFTIESVK</sequence>
<dbReference type="InterPro" id="IPR050490">
    <property type="entry name" value="Bact_solute-bd_prot1"/>
</dbReference>
<dbReference type="PANTHER" id="PTHR43649:SF14">
    <property type="entry name" value="BLR3389 PROTEIN"/>
    <property type="match status" value="1"/>
</dbReference>
<dbReference type="Proteomes" id="UP000216451">
    <property type="component" value="Unassembled WGS sequence"/>
</dbReference>
<evidence type="ECO:0000313" key="2">
    <source>
        <dbReference type="EMBL" id="OZG65157.1"/>
    </source>
</evidence>
<dbReference type="EMBL" id="MWXA01000009">
    <property type="protein sequence ID" value="OZG65157.1"/>
    <property type="molecule type" value="Genomic_DNA"/>
</dbReference>
<evidence type="ECO:0000256" key="1">
    <source>
        <dbReference type="SAM" id="SignalP"/>
    </source>
</evidence>
<keyword evidence="1" id="KW-0732">Signal</keyword>
<dbReference type="PROSITE" id="PS51257">
    <property type="entry name" value="PROKAR_LIPOPROTEIN"/>
    <property type="match status" value="1"/>
</dbReference>